<feature type="compositionally biased region" description="Low complexity" evidence="1">
    <location>
        <begin position="1309"/>
        <end position="1322"/>
    </location>
</feature>
<sequence length="1349" mass="136847">MVALPIHGQGGRLAAALLLTGGWAGGDGSEGGEGGGAAAAVAAKAVQLGAADITELRRLAQVVGLSLVIGDPQQAAYLERLASLLVALLSARPPGLHDLVASLLDALPSLLQARFSLSMQPLLACLPAAGSSAALVFAPRRGAADGSLGAAPVHSMGTGTGYLSPASNPSLSQLPSGVGPKLLAAAGSPLQSGRLPTVASFLAAQQGQGQGQGSESASSKHQRLLSAVLANGGVVAGPPPPPSAPSPFARATSLGLVPSGVAASRVKAVRTALGHTLLQKLVGGGPVASGAVRRLSSGLIPVPSPRPGARLSAAGCAAPAVDVADPAAAAAAPAYLVLTDASSASLGKSGPDRDVLLAANLTGANAVTALVLVAEPPPPPAWSAATVAAAADQAVDGAASLKSAPASLTQPMSPLALARWKSSALEDRGAAAPHGDGSGKAQADGSCPLPSVSGPLPPAANVTFAHSAAAAPFRLALYMVSPESVPAGVLEAVAAELVALTPLVFAAFRCAVTQSPGIAAEWWQLLSQCAAGPTTPIPSTAATPVKPRTVAPSPVVPMQRAASHAGTVAAHEPGRSSAGGVRMEHFSPLPGLRRLKSPPPMPSLPSPIGGSPAGPEDAPSPRVLAGVALSPQALLGAQAVAVDAGSMAGAGRVGPGVRPHSQRACVRSTRDSYGTSANGSFPCSYDELMDMDGGAAPSMADSFGPNQVLSGSGSASANLRRQAASAALMRRSSWCPTLQLEDVSGPRPLELMVSSARSRLTAVLAGGEGGEEARLASSQDLAAVELREVIGRGGQGVVFRGYLHGLEAAIKVLEHVGRAPLDHDGAAMLLNDPQDAREAAAAAQAAGAPPPGCGATMEVEPVERQMEQVRREAMEVAVMGQLSHPNIVQVYAQFSEAAVVQPPTAPGSCMPPPLRLVPLDHPLLGGKMPSPTNSILCLEYCDAGTLLTAARRGDFRRPGSCPREGPVWPSPIPLYTSLLEVALALRYLHARRLVHCDLKPGNVLLKTNARDPRGWTCKLSDLGCVRVMDELGPDGASGFTCQSMYGTVQYMSPEFICQDRLLNGAVDVYAFGIMMWELMHCKVAYNQVKRNALPALVTRHGMRPEFHPLAPPEYSTLAARCWAQQPECRPTAAHLVSELQQLLATARTLEPMRAAEAARPERAKPSRAPVPPLPPLPALPPAPALTPDGATPGRRKTPPPAPPHPHVLPSPLPPAARPDAGSSDPDTLLGITDASSHFTGPGPAAARPQARPKGGPVVPVRAASTDARGSYFVMLPPGAAPELLQATQGGERVAAEERPRERSPGGGAAAVAPGAGSGAAEAPWHEMEGGEGCYSSLTHVSVISLITAA</sequence>
<dbReference type="GO" id="GO:0004674">
    <property type="term" value="F:protein serine/threonine kinase activity"/>
    <property type="evidence" value="ECO:0007669"/>
    <property type="project" value="TreeGrafter"/>
</dbReference>
<feature type="domain" description="Protein kinase" evidence="2">
    <location>
        <begin position="784"/>
        <end position="1143"/>
    </location>
</feature>
<dbReference type="InterPro" id="IPR051681">
    <property type="entry name" value="Ser/Thr_Kinases-Pseudokinases"/>
</dbReference>
<dbReference type="Proteomes" id="UP000612055">
    <property type="component" value="Unassembled WGS sequence"/>
</dbReference>
<feature type="compositionally biased region" description="Basic and acidic residues" evidence="1">
    <location>
        <begin position="1293"/>
        <end position="1303"/>
    </location>
</feature>
<feature type="region of interest" description="Disordered" evidence="1">
    <location>
        <begin position="427"/>
        <end position="446"/>
    </location>
</feature>
<evidence type="ECO:0000313" key="3">
    <source>
        <dbReference type="EMBL" id="KAG2489383.1"/>
    </source>
</evidence>
<dbReference type="PROSITE" id="PS50011">
    <property type="entry name" value="PROTEIN_KINASE_DOM"/>
    <property type="match status" value="1"/>
</dbReference>
<dbReference type="Gene3D" id="1.10.510.10">
    <property type="entry name" value="Transferase(Phosphotransferase) domain 1"/>
    <property type="match status" value="1"/>
</dbReference>
<feature type="region of interest" description="Disordered" evidence="1">
    <location>
        <begin position="1153"/>
        <end position="1258"/>
    </location>
</feature>
<reference evidence="3" key="1">
    <citation type="journal article" date="2020" name="bioRxiv">
        <title>Comparative genomics of Chlamydomonas.</title>
        <authorList>
            <person name="Craig R.J."/>
            <person name="Hasan A.R."/>
            <person name="Ness R.W."/>
            <person name="Keightley P.D."/>
        </authorList>
    </citation>
    <scope>NUCLEOTIDE SEQUENCE</scope>
    <source>
        <strain evidence="3">CCAP 11/70</strain>
    </source>
</reference>
<dbReference type="PROSITE" id="PS00108">
    <property type="entry name" value="PROTEIN_KINASE_ST"/>
    <property type="match status" value="1"/>
</dbReference>
<gene>
    <name evidence="3" type="ORF">HYH03_012213</name>
</gene>
<dbReference type="PANTHER" id="PTHR44329">
    <property type="entry name" value="SERINE/THREONINE-PROTEIN KINASE TNNI3K-RELATED"/>
    <property type="match status" value="1"/>
</dbReference>
<dbReference type="GO" id="GO:0005524">
    <property type="term" value="F:ATP binding"/>
    <property type="evidence" value="ECO:0007669"/>
    <property type="project" value="InterPro"/>
</dbReference>
<dbReference type="Pfam" id="PF00069">
    <property type="entry name" value="Pkinase"/>
    <property type="match status" value="1"/>
</dbReference>
<feature type="compositionally biased region" description="Low complexity" evidence="1">
    <location>
        <begin position="606"/>
        <end position="615"/>
    </location>
</feature>
<feature type="compositionally biased region" description="Low complexity" evidence="1">
    <location>
        <begin position="1240"/>
        <end position="1256"/>
    </location>
</feature>
<feature type="compositionally biased region" description="Pro residues" evidence="1">
    <location>
        <begin position="1168"/>
        <end position="1184"/>
    </location>
</feature>
<dbReference type="InterPro" id="IPR000719">
    <property type="entry name" value="Prot_kinase_dom"/>
</dbReference>
<organism evidence="3 4">
    <name type="scientific">Edaphochlamys debaryana</name>
    <dbReference type="NCBI Taxonomy" id="47281"/>
    <lineage>
        <taxon>Eukaryota</taxon>
        <taxon>Viridiplantae</taxon>
        <taxon>Chlorophyta</taxon>
        <taxon>core chlorophytes</taxon>
        <taxon>Chlorophyceae</taxon>
        <taxon>CS clade</taxon>
        <taxon>Chlamydomonadales</taxon>
        <taxon>Chlamydomonadales incertae sedis</taxon>
        <taxon>Edaphochlamys</taxon>
    </lineage>
</organism>
<keyword evidence="4" id="KW-1185">Reference proteome</keyword>
<evidence type="ECO:0000313" key="4">
    <source>
        <dbReference type="Proteomes" id="UP000612055"/>
    </source>
</evidence>
<dbReference type="EMBL" id="JAEHOE010000074">
    <property type="protein sequence ID" value="KAG2489383.1"/>
    <property type="molecule type" value="Genomic_DNA"/>
</dbReference>
<protein>
    <recommendedName>
        <fullName evidence="2">Protein kinase domain-containing protein</fullName>
    </recommendedName>
</protein>
<dbReference type="OrthoDB" id="4062651at2759"/>
<dbReference type="InterPro" id="IPR011009">
    <property type="entry name" value="Kinase-like_dom_sf"/>
</dbReference>
<dbReference type="InterPro" id="IPR008271">
    <property type="entry name" value="Ser/Thr_kinase_AS"/>
</dbReference>
<dbReference type="SUPFAM" id="SSF56112">
    <property type="entry name" value="Protein kinase-like (PK-like)"/>
    <property type="match status" value="1"/>
</dbReference>
<feature type="compositionally biased region" description="Pro residues" evidence="1">
    <location>
        <begin position="1198"/>
        <end position="1216"/>
    </location>
</feature>
<dbReference type="SMART" id="SM00220">
    <property type="entry name" value="S_TKc"/>
    <property type="match status" value="1"/>
</dbReference>
<proteinExistence type="predicted"/>
<evidence type="ECO:0000259" key="2">
    <source>
        <dbReference type="PROSITE" id="PS50011"/>
    </source>
</evidence>
<dbReference type="PANTHER" id="PTHR44329:SF214">
    <property type="entry name" value="PROTEIN KINASE DOMAIN-CONTAINING PROTEIN"/>
    <property type="match status" value="1"/>
</dbReference>
<comment type="caution">
    <text evidence="3">The sequence shown here is derived from an EMBL/GenBank/DDBJ whole genome shotgun (WGS) entry which is preliminary data.</text>
</comment>
<evidence type="ECO:0000256" key="1">
    <source>
        <dbReference type="SAM" id="MobiDB-lite"/>
    </source>
</evidence>
<accession>A0A835XUR7</accession>
<feature type="region of interest" description="Disordered" evidence="1">
    <location>
        <begin position="564"/>
        <end position="619"/>
    </location>
</feature>
<feature type="region of interest" description="Disordered" evidence="1">
    <location>
        <begin position="1288"/>
        <end position="1325"/>
    </location>
</feature>
<dbReference type="Gene3D" id="3.30.200.20">
    <property type="entry name" value="Phosphorylase Kinase, domain 1"/>
    <property type="match status" value="1"/>
</dbReference>
<name>A0A835XUR7_9CHLO</name>